<name>A0A7X1B893_9BACT</name>
<feature type="domain" description="Aminotransferase class I/classII large" evidence="7">
    <location>
        <begin position="32"/>
        <end position="382"/>
    </location>
</feature>
<evidence type="ECO:0000256" key="5">
    <source>
        <dbReference type="ARBA" id="ARBA00022898"/>
    </source>
</evidence>
<evidence type="ECO:0000256" key="3">
    <source>
        <dbReference type="ARBA" id="ARBA00022576"/>
    </source>
</evidence>
<dbReference type="CDD" id="cd00609">
    <property type="entry name" value="AAT_like"/>
    <property type="match status" value="1"/>
</dbReference>
<comment type="cofactor">
    <cofactor evidence="1 6">
        <name>pyridoxal 5'-phosphate</name>
        <dbReference type="ChEBI" id="CHEBI:597326"/>
    </cofactor>
</comment>
<comment type="caution">
    <text evidence="8">The sequence shown here is derived from an EMBL/GenBank/DDBJ whole genome shotgun (WGS) entry which is preliminary data.</text>
</comment>
<sequence>MSEDQNRFIADHVIGLPRSGIRDFFELVAAMKDVISLGIGEPDFTTPWHIREAAIYALEKGRTHYTSNLGLIELRREIANYVGRNFGLEYNPHNEVLVTVGVSEAMDIALRAVLNPGDKVLYQDPCFVSYHPTVMLAHGVGIAIKTEAASGFTLKAEEVKRSWEPGCKVLMINLPCNPTGGVAERKELEEIAKFAVEKDMLVISDEIYAEMTYEGEHVSIGIFPGMRERTIFLHGFSKGWAMTGWRLGYACAPAPLTEAMMKVHQYSMMCASIVAQDAGVEALRNGDEAVKKMRQAYQRRRDLVVRRFNEIGLTCHKPNATFYAFPNITSTGLDSKTFAKRLLEEERVAMVPGTAFGQYGEGFVRCSFATGYDQIVEACNRIERFVNNCK</sequence>
<protein>
    <recommendedName>
        <fullName evidence="6">Aminotransferase</fullName>
        <ecNumber evidence="6">2.6.1.-</ecNumber>
    </recommendedName>
</protein>
<dbReference type="Proteomes" id="UP000526501">
    <property type="component" value="Unassembled WGS sequence"/>
</dbReference>
<dbReference type="Pfam" id="PF00155">
    <property type="entry name" value="Aminotran_1_2"/>
    <property type="match status" value="1"/>
</dbReference>
<organism evidence="8 9">
    <name type="scientific">Pelagicoccus albus</name>
    <dbReference type="NCBI Taxonomy" id="415222"/>
    <lineage>
        <taxon>Bacteria</taxon>
        <taxon>Pseudomonadati</taxon>
        <taxon>Verrucomicrobiota</taxon>
        <taxon>Opitutia</taxon>
        <taxon>Puniceicoccales</taxon>
        <taxon>Pelagicoccaceae</taxon>
        <taxon>Pelagicoccus</taxon>
    </lineage>
</organism>
<evidence type="ECO:0000256" key="2">
    <source>
        <dbReference type="ARBA" id="ARBA00007441"/>
    </source>
</evidence>
<dbReference type="InterPro" id="IPR015422">
    <property type="entry name" value="PyrdxlP-dep_Trfase_small"/>
</dbReference>
<dbReference type="InterPro" id="IPR004838">
    <property type="entry name" value="NHTrfase_class1_PyrdxlP-BS"/>
</dbReference>
<evidence type="ECO:0000256" key="6">
    <source>
        <dbReference type="RuleBase" id="RU000481"/>
    </source>
</evidence>
<dbReference type="GO" id="GO:0008483">
    <property type="term" value="F:transaminase activity"/>
    <property type="evidence" value="ECO:0007669"/>
    <property type="project" value="UniProtKB-KW"/>
</dbReference>
<dbReference type="InterPro" id="IPR015421">
    <property type="entry name" value="PyrdxlP-dep_Trfase_major"/>
</dbReference>
<dbReference type="InterPro" id="IPR004839">
    <property type="entry name" value="Aminotransferase_I/II_large"/>
</dbReference>
<dbReference type="Gene3D" id="3.40.640.10">
    <property type="entry name" value="Type I PLP-dependent aspartate aminotransferase-like (Major domain)"/>
    <property type="match status" value="1"/>
</dbReference>
<keyword evidence="3 6" id="KW-0032">Aminotransferase</keyword>
<dbReference type="Gene3D" id="3.90.1150.10">
    <property type="entry name" value="Aspartate Aminotransferase, domain 1"/>
    <property type="match status" value="1"/>
</dbReference>
<dbReference type="SUPFAM" id="SSF53383">
    <property type="entry name" value="PLP-dependent transferases"/>
    <property type="match status" value="1"/>
</dbReference>
<dbReference type="InterPro" id="IPR015424">
    <property type="entry name" value="PyrdxlP-dep_Trfase"/>
</dbReference>
<evidence type="ECO:0000259" key="7">
    <source>
        <dbReference type="Pfam" id="PF00155"/>
    </source>
</evidence>
<gene>
    <name evidence="8" type="ORF">H5P27_09140</name>
</gene>
<dbReference type="EMBL" id="JACHVC010000008">
    <property type="protein sequence ID" value="MBC2606210.1"/>
    <property type="molecule type" value="Genomic_DNA"/>
</dbReference>
<dbReference type="RefSeq" id="WP_185660099.1">
    <property type="nucleotide sequence ID" value="NZ_CAWPOO010000008.1"/>
</dbReference>
<dbReference type="InterPro" id="IPR050596">
    <property type="entry name" value="AspAT/PAT-like"/>
</dbReference>
<keyword evidence="9" id="KW-1185">Reference proteome</keyword>
<proteinExistence type="inferred from homology"/>
<evidence type="ECO:0000256" key="4">
    <source>
        <dbReference type="ARBA" id="ARBA00022679"/>
    </source>
</evidence>
<dbReference type="EC" id="2.6.1.-" evidence="6"/>
<dbReference type="AlphaFoldDB" id="A0A7X1B893"/>
<accession>A0A7X1B893</accession>
<dbReference type="PANTHER" id="PTHR46383:SF3">
    <property type="entry name" value="ASPARTATE AMINOTRANSFERASE-RELATED"/>
    <property type="match status" value="1"/>
</dbReference>
<comment type="similarity">
    <text evidence="2 6">Belongs to the class-I pyridoxal-phosphate-dependent aminotransferase family.</text>
</comment>
<dbReference type="PANTHER" id="PTHR46383">
    <property type="entry name" value="ASPARTATE AMINOTRANSFERASE"/>
    <property type="match status" value="1"/>
</dbReference>
<keyword evidence="4 6" id="KW-0808">Transferase</keyword>
<dbReference type="PROSITE" id="PS00105">
    <property type="entry name" value="AA_TRANSFER_CLASS_1"/>
    <property type="match status" value="1"/>
</dbReference>
<evidence type="ECO:0000313" key="9">
    <source>
        <dbReference type="Proteomes" id="UP000526501"/>
    </source>
</evidence>
<evidence type="ECO:0000256" key="1">
    <source>
        <dbReference type="ARBA" id="ARBA00001933"/>
    </source>
</evidence>
<dbReference type="GO" id="GO:0030170">
    <property type="term" value="F:pyridoxal phosphate binding"/>
    <property type="evidence" value="ECO:0007669"/>
    <property type="project" value="InterPro"/>
</dbReference>
<reference evidence="8 9" key="1">
    <citation type="submission" date="2020-07" db="EMBL/GenBank/DDBJ databases">
        <authorList>
            <person name="Feng X."/>
        </authorList>
    </citation>
    <scope>NUCLEOTIDE SEQUENCE [LARGE SCALE GENOMIC DNA]</scope>
    <source>
        <strain evidence="8 9">JCM23202</strain>
    </source>
</reference>
<dbReference type="GO" id="GO:0006520">
    <property type="term" value="P:amino acid metabolic process"/>
    <property type="evidence" value="ECO:0007669"/>
    <property type="project" value="InterPro"/>
</dbReference>
<keyword evidence="5" id="KW-0663">Pyridoxal phosphate</keyword>
<dbReference type="FunFam" id="3.40.640.10:FF:000033">
    <property type="entry name" value="Aspartate aminotransferase"/>
    <property type="match status" value="1"/>
</dbReference>
<evidence type="ECO:0000313" key="8">
    <source>
        <dbReference type="EMBL" id="MBC2606210.1"/>
    </source>
</evidence>